<dbReference type="InterPro" id="IPR027417">
    <property type="entry name" value="P-loop_NTPase"/>
</dbReference>
<dbReference type="GO" id="GO:0003724">
    <property type="term" value="F:RNA helicase activity"/>
    <property type="evidence" value="ECO:0007669"/>
    <property type="project" value="InterPro"/>
</dbReference>
<comment type="catalytic activity">
    <reaction evidence="11">
        <text>15-hydroxy-(5Z,8Z,11Z,13E)-eicosatetraenoate + ATP + CoA = 15-hydroxy-(5Z,8Z,11Z,13E)-eicosatetraenoyl-CoA + AMP + diphosphate</text>
        <dbReference type="Rhea" id="RHEA:52116"/>
        <dbReference type="ChEBI" id="CHEBI:30616"/>
        <dbReference type="ChEBI" id="CHEBI:33019"/>
        <dbReference type="ChEBI" id="CHEBI:57287"/>
        <dbReference type="ChEBI" id="CHEBI:78832"/>
        <dbReference type="ChEBI" id="CHEBI:136409"/>
        <dbReference type="ChEBI" id="CHEBI:456215"/>
    </reaction>
    <physiologicalReaction direction="left-to-right" evidence="11">
        <dbReference type="Rhea" id="RHEA:52117"/>
    </physiologicalReaction>
</comment>
<dbReference type="Proteomes" id="UP000694843">
    <property type="component" value="Unplaced"/>
</dbReference>
<dbReference type="Gene3D" id="3.40.50.300">
    <property type="entry name" value="P-loop containing nucleotide triphosphate hydrolases"/>
    <property type="match status" value="1"/>
</dbReference>
<dbReference type="InterPro" id="IPR045311">
    <property type="entry name" value="LC-FACS_euk"/>
</dbReference>
<dbReference type="PANTHER" id="PTHR43272">
    <property type="entry name" value="LONG-CHAIN-FATTY-ACID--COA LIGASE"/>
    <property type="match status" value="1"/>
</dbReference>
<keyword evidence="7 16" id="KW-0067">ATP-binding</keyword>
<evidence type="ECO:0000256" key="17">
    <source>
        <dbReference type="SAM" id="MobiDB-lite"/>
    </source>
</evidence>
<dbReference type="Pfam" id="PF00270">
    <property type="entry name" value="DEAD"/>
    <property type="match status" value="1"/>
</dbReference>
<dbReference type="GO" id="GO:0005783">
    <property type="term" value="C:endoplasmic reticulum"/>
    <property type="evidence" value="ECO:0007669"/>
    <property type="project" value="TreeGrafter"/>
</dbReference>
<dbReference type="InterPro" id="IPR020845">
    <property type="entry name" value="AMP-binding_CS"/>
</dbReference>
<reference evidence="21" key="1">
    <citation type="submission" date="2025-08" db="UniProtKB">
        <authorList>
            <consortium name="RefSeq"/>
        </authorList>
    </citation>
    <scope>IDENTIFICATION</scope>
    <source>
        <tissue evidence="21">Whole organism</tissue>
    </source>
</reference>
<dbReference type="GO" id="GO:0016787">
    <property type="term" value="F:hydrolase activity"/>
    <property type="evidence" value="ECO:0007669"/>
    <property type="project" value="UniProtKB-KW"/>
</dbReference>
<sequence length="898" mass="100346">MKRSIPDDGFSELEHSDPFSKRSRKKNVDFLGDLADEGEVQPKENKRKLAADKIKRDKKNFPGLSTNVVKYIRGNANENLENLINKYLKKHKISMIDDIRTEVDANIKAQKGAVRVKLSEMQRLERLKRMQQIAPKLDEEQKNIEEYFKDSAPIDTSLTFESMHLHEKLMLAIKKMDYTSPTPIQSATIPVAMAGKDVCGCAATGTGKTAAYLLPVLERLLQLEENPVKATRVLVLVPTRELGVQVFEVCRNLTKYTTITSVLVAAGMRSNVQWKEVLERPDIIIATPGQLLKGFAHLKDFTLEHVENRLLMSAVMEVSLPVMEVSLPVMEVSLPVMEVSLPVMERRYEGWLLTRWRDGPGRPYQWLHYNETLLRARNFGAGLVASGLEPGPKTYVGIYSQNCPEWILTEQGLYCQSMVVVPLYDTLGPDACHFILSTTALSTVIVQDDKKMLQLLQSPPKTLKVFIAINEPSNDVRLKAQKLGITIKLFDEIEALGAASKIKDRPPKPEDLSCINFTSGTTGMPKGVMLSHENIVAAVCATLLQLAEHKPHKSDVILSFLPLAHMLERCCEVAVYIAGGAVGFYGGDIKNLADDYKALRPTITPSVPRLLNRVYDRVMGQINGSSFKKFLFNMALASKKKELERGIIRRNSIWDKLVFRKVQEGMGGRLRLVVVGSAPLAGNVLTFTRCALGCVVVEGYGQTESVAPATLTVQGEYRPEHVGPPLASNAIKLVDVPDMDYFAAQNQGEVCIKGASVFQGYFKDPEKTRQTKDAQGWLHTGDIGEWLPNGTLKIIDRKKHIFKLSQGEYIVPEKIENIYVRSQYVAQVFVYGESLKSTVVAVVVPEVDAVKACVKDVYLHPDPFSVQNGLLTPTLKSKRPQLRKYFKPQLDDLYAKLH</sequence>
<evidence type="ECO:0000259" key="18">
    <source>
        <dbReference type="PROSITE" id="PS51192"/>
    </source>
</evidence>
<organism evidence="20 21">
    <name type="scientific">Hyalella azteca</name>
    <name type="common">Amphipod</name>
    <dbReference type="NCBI Taxonomy" id="294128"/>
    <lineage>
        <taxon>Eukaryota</taxon>
        <taxon>Metazoa</taxon>
        <taxon>Ecdysozoa</taxon>
        <taxon>Arthropoda</taxon>
        <taxon>Crustacea</taxon>
        <taxon>Multicrustacea</taxon>
        <taxon>Malacostraca</taxon>
        <taxon>Eumalacostraca</taxon>
        <taxon>Peracarida</taxon>
        <taxon>Amphipoda</taxon>
        <taxon>Senticaudata</taxon>
        <taxon>Talitrida</taxon>
        <taxon>Talitroidea</taxon>
        <taxon>Hyalellidae</taxon>
        <taxon>Hyalella</taxon>
    </lineage>
</organism>
<dbReference type="InterPro" id="IPR014001">
    <property type="entry name" value="Helicase_ATP-bd"/>
</dbReference>
<comment type="catalytic activity">
    <reaction evidence="13">
        <text>(E)-hexadec-2-enoate + ATP + CoA = (2E)-hexadecenoyl-CoA + AMP + diphosphate</text>
        <dbReference type="Rhea" id="RHEA:36139"/>
        <dbReference type="ChEBI" id="CHEBI:30616"/>
        <dbReference type="ChEBI" id="CHEBI:33019"/>
        <dbReference type="ChEBI" id="CHEBI:57287"/>
        <dbReference type="ChEBI" id="CHEBI:61526"/>
        <dbReference type="ChEBI" id="CHEBI:72745"/>
        <dbReference type="ChEBI" id="CHEBI:456215"/>
    </reaction>
    <physiologicalReaction direction="left-to-right" evidence="13">
        <dbReference type="Rhea" id="RHEA:36140"/>
    </physiologicalReaction>
</comment>
<dbReference type="InterPro" id="IPR011545">
    <property type="entry name" value="DEAD/DEAH_box_helicase_dom"/>
</dbReference>
<gene>
    <name evidence="21" type="primary">LOC108669067</name>
</gene>
<dbReference type="PROSITE" id="PS51192">
    <property type="entry name" value="HELICASE_ATP_BIND_1"/>
    <property type="match status" value="1"/>
</dbReference>
<evidence type="ECO:0000256" key="14">
    <source>
        <dbReference type="ARBA" id="ARBA00049139"/>
    </source>
</evidence>
<feature type="domain" description="Helicase ATP-binding" evidence="18">
    <location>
        <begin position="189"/>
        <end position="334"/>
    </location>
</feature>
<feature type="domain" description="DEAD-box RNA helicase Q" evidence="19">
    <location>
        <begin position="158"/>
        <end position="186"/>
    </location>
</feature>
<dbReference type="InterPro" id="IPR042099">
    <property type="entry name" value="ANL_N_sf"/>
</dbReference>
<evidence type="ECO:0000256" key="9">
    <source>
        <dbReference type="ARBA" id="ARBA00024484"/>
    </source>
</evidence>
<evidence type="ECO:0000256" key="15">
    <source>
        <dbReference type="PROSITE-ProRule" id="PRU00552"/>
    </source>
</evidence>
<feature type="short sequence motif" description="Q motif" evidence="15">
    <location>
        <begin position="158"/>
        <end position="186"/>
    </location>
</feature>
<protein>
    <recommendedName>
        <fullName evidence="16">Long-chain-fatty-acid--CoA ligase</fullName>
        <ecNumber evidence="16">6.2.1.3</ecNumber>
    </recommendedName>
</protein>
<dbReference type="InterPro" id="IPR000873">
    <property type="entry name" value="AMP-dep_synth/lig_dom"/>
</dbReference>
<evidence type="ECO:0000256" key="1">
    <source>
        <dbReference type="ARBA" id="ARBA00006432"/>
    </source>
</evidence>
<evidence type="ECO:0000256" key="5">
    <source>
        <dbReference type="ARBA" id="ARBA00022806"/>
    </source>
</evidence>
<evidence type="ECO:0000256" key="3">
    <source>
        <dbReference type="ARBA" id="ARBA00022741"/>
    </source>
</evidence>
<dbReference type="Pfam" id="PF00501">
    <property type="entry name" value="AMP-binding"/>
    <property type="match status" value="1"/>
</dbReference>
<dbReference type="OrthoDB" id="1700726at2759"/>
<evidence type="ECO:0000256" key="4">
    <source>
        <dbReference type="ARBA" id="ARBA00022801"/>
    </source>
</evidence>
<comment type="catalytic activity">
    <reaction evidence="12">
        <text>(5Z,8Z,11Z,14Z)-eicosatetraenoate + ATP + CoA = (5Z,8Z,11Z,14Z)-eicosatetraenoyl-CoA + AMP + diphosphate</text>
        <dbReference type="Rhea" id="RHEA:19713"/>
        <dbReference type="ChEBI" id="CHEBI:30616"/>
        <dbReference type="ChEBI" id="CHEBI:32395"/>
        <dbReference type="ChEBI" id="CHEBI:33019"/>
        <dbReference type="ChEBI" id="CHEBI:57287"/>
        <dbReference type="ChEBI" id="CHEBI:57368"/>
        <dbReference type="ChEBI" id="CHEBI:456215"/>
        <dbReference type="EC" id="6.2.1.15"/>
    </reaction>
    <physiologicalReaction direction="left-to-right" evidence="12">
        <dbReference type="Rhea" id="RHEA:19714"/>
    </physiologicalReaction>
</comment>
<dbReference type="GO" id="GO:0016020">
    <property type="term" value="C:membrane"/>
    <property type="evidence" value="ECO:0007669"/>
    <property type="project" value="TreeGrafter"/>
</dbReference>
<dbReference type="KEGG" id="hazt:108669067"/>
<name>A0A8B7NE04_HYAAZ</name>
<dbReference type="AlphaFoldDB" id="A0A8B7NE04"/>
<evidence type="ECO:0000256" key="6">
    <source>
        <dbReference type="ARBA" id="ARBA00022832"/>
    </source>
</evidence>
<dbReference type="PANTHER" id="PTHR43272:SF107">
    <property type="entry name" value="LONG-CHAIN-FATTY-ACID--COA LIGASE 5"/>
    <property type="match status" value="1"/>
</dbReference>
<dbReference type="SUPFAM" id="SSF52540">
    <property type="entry name" value="P-loop containing nucleoside triphosphate hydrolases"/>
    <property type="match status" value="1"/>
</dbReference>
<comment type="catalytic activity">
    <reaction evidence="9">
        <text>a long-chain fatty acid + ATP + CoA = a long-chain fatty acyl-CoA + AMP + diphosphate</text>
        <dbReference type="Rhea" id="RHEA:15421"/>
        <dbReference type="ChEBI" id="CHEBI:30616"/>
        <dbReference type="ChEBI" id="CHEBI:33019"/>
        <dbReference type="ChEBI" id="CHEBI:57287"/>
        <dbReference type="ChEBI" id="CHEBI:57560"/>
        <dbReference type="ChEBI" id="CHEBI:83139"/>
        <dbReference type="ChEBI" id="CHEBI:456215"/>
        <dbReference type="EC" id="6.2.1.3"/>
    </reaction>
    <physiologicalReaction direction="left-to-right" evidence="9">
        <dbReference type="Rhea" id="RHEA:15422"/>
    </physiologicalReaction>
</comment>
<comment type="catalytic activity">
    <reaction evidence="8">
        <text>5-hydroxy-(6E,8Z,11Z,14Z)-eicosatetraenoate + ATP + CoA = 5-hydroxy-(6E,8Z,11Z,14Z)-eicosatetraenoyl-CoA + AMP + diphosphate</text>
        <dbReference type="Rhea" id="RHEA:52108"/>
        <dbReference type="ChEBI" id="CHEBI:30616"/>
        <dbReference type="ChEBI" id="CHEBI:33019"/>
        <dbReference type="ChEBI" id="CHEBI:57287"/>
        <dbReference type="ChEBI" id="CHEBI:65341"/>
        <dbReference type="ChEBI" id="CHEBI:136407"/>
        <dbReference type="ChEBI" id="CHEBI:456215"/>
    </reaction>
    <physiologicalReaction direction="left-to-right" evidence="8">
        <dbReference type="Rhea" id="RHEA:52109"/>
    </physiologicalReaction>
</comment>
<evidence type="ECO:0000256" key="11">
    <source>
        <dbReference type="ARBA" id="ARBA00024532"/>
    </source>
</evidence>
<evidence type="ECO:0000259" key="19">
    <source>
        <dbReference type="PROSITE" id="PS51195"/>
    </source>
</evidence>
<evidence type="ECO:0000256" key="7">
    <source>
        <dbReference type="ARBA" id="ARBA00022840"/>
    </source>
</evidence>
<evidence type="ECO:0000313" key="21">
    <source>
        <dbReference type="RefSeq" id="XP_018011840.1"/>
    </source>
</evidence>
<dbReference type="GeneID" id="108669067"/>
<evidence type="ECO:0000256" key="2">
    <source>
        <dbReference type="ARBA" id="ARBA00022598"/>
    </source>
</evidence>
<dbReference type="EC" id="6.2.1.3" evidence="16"/>
<dbReference type="SMART" id="SM00487">
    <property type="entry name" value="DEXDc"/>
    <property type="match status" value="1"/>
</dbReference>
<comment type="similarity">
    <text evidence="1 16">Belongs to the ATP-dependent AMP-binding enzyme family.</text>
</comment>
<keyword evidence="2 16" id="KW-0436">Ligase</keyword>
<comment type="function">
    <text evidence="16">Catalyzes the conversion of long-chain fatty acids to their active form acyl-CoAs for both synthesis of cellular lipids, and degradation via beta-oxidation.</text>
</comment>
<keyword evidence="3 16" id="KW-0547">Nucleotide-binding</keyword>
<dbReference type="Gene3D" id="3.40.50.12780">
    <property type="entry name" value="N-terminal domain of ligase-like"/>
    <property type="match status" value="1"/>
</dbReference>
<dbReference type="GO" id="GO:0005524">
    <property type="term" value="F:ATP binding"/>
    <property type="evidence" value="ECO:0007669"/>
    <property type="project" value="UniProtKB-KW"/>
</dbReference>
<dbReference type="PROSITE" id="PS00455">
    <property type="entry name" value="AMP_BINDING"/>
    <property type="match status" value="1"/>
</dbReference>
<keyword evidence="6 16" id="KW-0276">Fatty acid metabolism</keyword>
<keyword evidence="5" id="KW-0347">Helicase</keyword>
<evidence type="ECO:0000313" key="20">
    <source>
        <dbReference type="Proteomes" id="UP000694843"/>
    </source>
</evidence>
<evidence type="ECO:0000256" key="13">
    <source>
        <dbReference type="ARBA" id="ARBA00024565"/>
    </source>
</evidence>
<evidence type="ECO:0000256" key="10">
    <source>
        <dbReference type="ARBA" id="ARBA00024495"/>
    </source>
</evidence>
<dbReference type="CDD" id="cd05927">
    <property type="entry name" value="LC-FACS_euk"/>
    <property type="match status" value="1"/>
</dbReference>
<dbReference type="SUPFAM" id="SSF56801">
    <property type="entry name" value="Acetyl-CoA synthetase-like"/>
    <property type="match status" value="1"/>
</dbReference>
<proteinExistence type="inferred from homology"/>
<keyword evidence="20" id="KW-1185">Reference proteome</keyword>
<keyword evidence="4" id="KW-0378">Hydrolase</keyword>
<comment type="catalytic activity">
    <reaction evidence="14">
        <text>hexadecanoate + ATP + CoA = hexadecanoyl-CoA + AMP + diphosphate</text>
        <dbReference type="Rhea" id="RHEA:30751"/>
        <dbReference type="ChEBI" id="CHEBI:7896"/>
        <dbReference type="ChEBI" id="CHEBI:30616"/>
        <dbReference type="ChEBI" id="CHEBI:33019"/>
        <dbReference type="ChEBI" id="CHEBI:57287"/>
        <dbReference type="ChEBI" id="CHEBI:57379"/>
        <dbReference type="ChEBI" id="CHEBI:456215"/>
    </reaction>
    <physiologicalReaction direction="left-to-right" evidence="14">
        <dbReference type="Rhea" id="RHEA:30752"/>
    </physiologicalReaction>
</comment>
<evidence type="ECO:0000256" key="16">
    <source>
        <dbReference type="RuleBase" id="RU369030"/>
    </source>
</evidence>
<dbReference type="InterPro" id="IPR014014">
    <property type="entry name" value="RNA_helicase_DEAD_Q_motif"/>
</dbReference>
<keyword evidence="16" id="KW-0443">Lipid metabolism</keyword>
<feature type="compositionally biased region" description="Basic and acidic residues" evidence="17">
    <location>
        <begin position="1"/>
        <end position="20"/>
    </location>
</feature>
<dbReference type="GO" id="GO:0047676">
    <property type="term" value="F:arachidonate-CoA ligase activity"/>
    <property type="evidence" value="ECO:0007669"/>
    <property type="project" value="UniProtKB-EC"/>
</dbReference>
<comment type="catalytic activity">
    <reaction evidence="10">
        <text>12-hydroxy-(5Z,8Z,10E,14Z)-eicosatetraenoate + ATP + CoA = 12-hydroxy-(5Z,8Z,10E,14Z)-eicosatetraenoyl-CoA + AMP + diphosphate</text>
        <dbReference type="Rhea" id="RHEA:52112"/>
        <dbReference type="ChEBI" id="CHEBI:30616"/>
        <dbReference type="ChEBI" id="CHEBI:33019"/>
        <dbReference type="ChEBI" id="CHEBI:57287"/>
        <dbReference type="ChEBI" id="CHEBI:90718"/>
        <dbReference type="ChEBI" id="CHEBI:136408"/>
        <dbReference type="ChEBI" id="CHEBI:456215"/>
    </reaction>
    <physiologicalReaction direction="left-to-right" evidence="10">
        <dbReference type="Rhea" id="RHEA:52113"/>
    </physiologicalReaction>
</comment>
<dbReference type="RefSeq" id="XP_018011840.1">
    <property type="nucleotide sequence ID" value="XM_018156351.2"/>
</dbReference>
<dbReference type="GO" id="GO:0003676">
    <property type="term" value="F:nucleic acid binding"/>
    <property type="evidence" value="ECO:0007669"/>
    <property type="project" value="InterPro"/>
</dbReference>
<dbReference type="PROSITE" id="PS51195">
    <property type="entry name" value="Q_MOTIF"/>
    <property type="match status" value="1"/>
</dbReference>
<evidence type="ECO:0000256" key="8">
    <source>
        <dbReference type="ARBA" id="ARBA00024469"/>
    </source>
</evidence>
<accession>A0A8B7NE04</accession>
<feature type="region of interest" description="Disordered" evidence="17">
    <location>
        <begin position="1"/>
        <end position="24"/>
    </location>
</feature>
<evidence type="ECO:0000256" key="12">
    <source>
        <dbReference type="ARBA" id="ARBA00024548"/>
    </source>
</evidence>